<dbReference type="PANTHER" id="PTHR43180">
    <property type="entry name" value="3-OXOACYL-(ACYL-CARRIER-PROTEIN) REDUCTASE (AFU_ORTHOLOGUE AFUA_6G11210)"/>
    <property type="match status" value="1"/>
</dbReference>
<dbReference type="InterPro" id="IPR002347">
    <property type="entry name" value="SDR_fam"/>
</dbReference>
<keyword evidence="2" id="KW-0560">Oxidoreductase</keyword>
<comment type="caution">
    <text evidence="3">The sequence shown here is derived from an EMBL/GenBank/DDBJ whole genome shotgun (WGS) entry which is preliminary data.</text>
</comment>
<dbReference type="Proteomes" id="UP000652430">
    <property type="component" value="Unassembled WGS sequence"/>
</dbReference>
<dbReference type="SUPFAM" id="SSF51735">
    <property type="entry name" value="NAD(P)-binding Rossmann-fold domains"/>
    <property type="match status" value="1"/>
</dbReference>
<evidence type="ECO:0000313" key="4">
    <source>
        <dbReference type="Proteomes" id="UP000652430"/>
    </source>
</evidence>
<dbReference type="EMBL" id="BNAQ01000001">
    <property type="protein sequence ID" value="GHH10786.1"/>
    <property type="molecule type" value="Genomic_DNA"/>
</dbReference>
<organism evidence="3 4">
    <name type="scientific">Sphingomonas glacialis</name>
    <dbReference type="NCBI Taxonomy" id="658225"/>
    <lineage>
        <taxon>Bacteria</taxon>
        <taxon>Pseudomonadati</taxon>
        <taxon>Pseudomonadota</taxon>
        <taxon>Alphaproteobacteria</taxon>
        <taxon>Sphingomonadales</taxon>
        <taxon>Sphingomonadaceae</taxon>
        <taxon>Sphingomonas</taxon>
    </lineage>
</organism>
<protein>
    <submittedName>
        <fullName evidence="3">Oxidoreductase</fullName>
    </submittedName>
</protein>
<evidence type="ECO:0000256" key="1">
    <source>
        <dbReference type="ARBA" id="ARBA00006484"/>
    </source>
</evidence>
<dbReference type="InterPro" id="IPR036291">
    <property type="entry name" value="NAD(P)-bd_dom_sf"/>
</dbReference>
<reference evidence="4" key="1">
    <citation type="journal article" date="2019" name="Int. J. Syst. Evol. Microbiol.">
        <title>The Global Catalogue of Microorganisms (GCM) 10K type strain sequencing project: providing services to taxonomists for standard genome sequencing and annotation.</title>
        <authorList>
            <consortium name="The Broad Institute Genomics Platform"/>
            <consortium name="The Broad Institute Genome Sequencing Center for Infectious Disease"/>
            <person name="Wu L."/>
            <person name="Ma J."/>
        </authorList>
    </citation>
    <scope>NUCLEOTIDE SEQUENCE [LARGE SCALE GENOMIC DNA]</scope>
    <source>
        <strain evidence="4">CGMCC 1.8957</strain>
    </source>
</reference>
<dbReference type="CDD" id="cd05233">
    <property type="entry name" value="SDR_c"/>
    <property type="match status" value="1"/>
</dbReference>
<dbReference type="Pfam" id="PF13561">
    <property type="entry name" value="adh_short_C2"/>
    <property type="match status" value="1"/>
</dbReference>
<name>A0ABQ3LB07_9SPHN</name>
<dbReference type="RefSeq" id="WP_189675261.1">
    <property type="nucleotide sequence ID" value="NZ_BNAQ01000001.1"/>
</dbReference>
<dbReference type="PANTHER" id="PTHR43180:SF66">
    <property type="entry name" value="SHORT-CHAIN DEHYDROGENASE_REDUCTASE FAMILY PROTEIN"/>
    <property type="match status" value="1"/>
</dbReference>
<dbReference type="PRINTS" id="PR00080">
    <property type="entry name" value="SDRFAMILY"/>
</dbReference>
<dbReference type="Gene3D" id="3.40.50.720">
    <property type="entry name" value="NAD(P)-binding Rossmann-like Domain"/>
    <property type="match status" value="1"/>
</dbReference>
<comment type="similarity">
    <text evidence="1">Belongs to the short-chain dehydrogenases/reductases (SDR) family.</text>
</comment>
<evidence type="ECO:0000256" key="2">
    <source>
        <dbReference type="ARBA" id="ARBA00023002"/>
    </source>
</evidence>
<accession>A0ABQ3LB07</accession>
<keyword evidence="4" id="KW-1185">Reference proteome</keyword>
<sequence length="266" mass="27078">MARFSGKSIIVTGAGSGIGRATALLFAKDGGSVIVADQSETVHETATMIERAGGAAHAIQIDAGNEDDVIRAVNVACEYYGGLDIMFANAGISGGMANLFDTDVALITEVLRVNLIGPFLAIKHAAPKIAERGGGAIVLTASVAGIRSGAGSPAYSASKAGVINLAMVSAQQLSGSNVRVNAICPGLTETGMTKPTFDYAREAGKTDRIGRLNPLRRGAQPEELAEVAAFLASDAASYVNGQAIAVDGGLSSSHPVTKQEYGKTAV</sequence>
<dbReference type="NCBIfam" id="NF005559">
    <property type="entry name" value="PRK07231.1"/>
    <property type="match status" value="1"/>
</dbReference>
<dbReference type="PRINTS" id="PR00081">
    <property type="entry name" value="GDHRDH"/>
</dbReference>
<proteinExistence type="inferred from homology"/>
<gene>
    <name evidence="3" type="ORF">GCM10008023_09050</name>
</gene>
<evidence type="ECO:0000313" key="3">
    <source>
        <dbReference type="EMBL" id="GHH10786.1"/>
    </source>
</evidence>